<dbReference type="InterPro" id="IPR023397">
    <property type="entry name" value="SAM-dep_MeTrfase_MraW_recog"/>
</dbReference>
<dbReference type="GO" id="GO:0005737">
    <property type="term" value="C:cytoplasm"/>
    <property type="evidence" value="ECO:0007669"/>
    <property type="project" value="UniProtKB-SubCell"/>
</dbReference>
<evidence type="ECO:0000256" key="7">
    <source>
        <dbReference type="SAM" id="MobiDB-lite"/>
    </source>
</evidence>
<keyword evidence="6" id="KW-0963">Cytoplasm</keyword>
<dbReference type="Proteomes" id="UP000315750">
    <property type="component" value="Chromosome"/>
</dbReference>
<dbReference type="CDD" id="cd02440">
    <property type="entry name" value="AdoMet_MTases"/>
    <property type="match status" value="1"/>
</dbReference>
<feature type="binding site" evidence="6">
    <location>
        <position position="82"/>
    </location>
    <ligand>
        <name>S-adenosyl-L-methionine</name>
        <dbReference type="ChEBI" id="CHEBI:59789"/>
    </ligand>
</feature>
<accession>A0A518ARH1</accession>
<feature type="binding site" evidence="6">
    <location>
        <position position="110"/>
    </location>
    <ligand>
        <name>S-adenosyl-L-methionine</name>
        <dbReference type="ChEBI" id="CHEBI:59789"/>
    </ligand>
</feature>
<dbReference type="NCBIfam" id="TIGR00006">
    <property type="entry name" value="16S rRNA (cytosine(1402)-N(4))-methyltransferase RsmH"/>
    <property type="match status" value="1"/>
</dbReference>
<evidence type="ECO:0000256" key="5">
    <source>
        <dbReference type="ARBA" id="ARBA00022691"/>
    </source>
</evidence>
<evidence type="ECO:0000256" key="6">
    <source>
        <dbReference type="HAMAP-Rule" id="MF_01007"/>
    </source>
</evidence>
<feature type="binding site" evidence="6">
    <location>
        <begin position="36"/>
        <end position="38"/>
    </location>
    <ligand>
        <name>S-adenosyl-L-methionine</name>
        <dbReference type="ChEBI" id="CHEBI:59789"/>
    </ligand>
</feature>
<comment type="function">
    <text evidence="6">Specifically methylates the N4 position of cytidine in position 1402 (C1402) of 16S rRNA.</text>
</comment>
<keyword evidence="4 6" id="KW-0808">Transferase</keyword>
<dbReference type="InterPro" id="IPR002903">
    <property type="entry name" value="RsmH"/>
</dbReference>
<evidence type="ECO:0000256" key="1">
    <source>
        <dbReference type="ARBA" id="ARBA00010396"/>
    </source>
</evidence>
<dbReference type="RefSeq" id="WP_145248419.1">
    <property type="nucleotide sequence ID" value="NZ_CP036278.1"/>
</dbReference>
<name>A0A518ARH1_9BACT</name>
<dbReference type="AlphaFoldDB" id="A0A518ARH1"/>
<organism evidence="8 9">
    <name type="scientific">Aeoliella mucimassa</name>
    <dbReference type="NCBI Taxonomy" id="2527972"/>
    <lineage>
        <taxon>Bacteria</taxon>
        <taxon>Pseudomonadati</taxon>
        <taxon>Planctomycetota</taxon>
        <taxon>Planctomycetia</taxon>
        <taxon>Pirellulales</taxon>
        <taxon>Lacipirellulaceae</taxon>
        <taxon>Aeoliella</taxon>
    </lineage>
</organism>
<reference evidence="8 9" key="1">
    <citation type="submission" date="2019-02" db="EMBL/GenBank/DDBJ databases">
        <title>Deep-cultivation of Planctomycetes and their phenomic and genomic characterization uncovers novel biology.</title>
        <authorList>
            <person name="Wiegand S."/>
            <person name="Jogler M."/>
            <person name="Boedeker C."/>
            <person name="Pinto D."/>
            <person name="Vollmers J."/>
            <person name="Rivas-Marin E."/>
            <person name="Kohn T."/>
            <person name="Peeters S.H."/>
            <person name="Heuer A."/>
            <person name="Rast P."/>
            <person name="Oberbeckmann S."/>
            <person name="Bunk B."/>
            <person name="Jeske O."/>
            <person name="Meyerdierks A."/>
            <person name="Storesund J.E."/>
            <person name="Kallscheuer N."/>
            <person name="Luecker S."/>
            <person name="Lage O.M."/>
            <person name="Pohl T."/>
            <person name="Merkel B.J."/>
            <person name="Hornburger P."/>
            <person name="Mueller R.-W."/>
            <person name="Bruemmer F."/>
            <person name="Labrenz M."/>
            <person name="Spormann A.M."/>
            <person name="Op den Camp H."/>
            <person name="Overmann J."/>
            <person name="Amann R."/>
            <person name="Jetten M.S.M."/>
            <person name="Mascher T."/>
            <person name="Medema M.H."/>
            <person name="Devos D.P."/>
            <person name="Kaster A.-K."/>
            <person name="Ovreas L."/>
            <person name="Rohde M."/>
            <person name="Galperin M.Y."/>
            <person name="Jogler C."/>
        </authorList>
    </citation>
    <scope>NUCLEOTIDE SEQUENCE [LARGE SCALE GENOMIC DNA]</scope>
    <source>
        <strain evidence="8 9">Pan181</strain>
    </source>
</reference>
<comment type="similarity">
    <text evidence="1 6">Belongs to the methyltransferase superfamily. RsmH family.</text>
</comment>
<dbReference type="KEGG" id="amuc:Pan181_35350"/>
<dbReference type="Pfam" id="PF01795">
    <property type="entry name" value="Methyltransf_5"/>
    <property type="match status" value="1"/>
</dbReference>
<protein>
    <recommendedName>
        <fullName evidence="6">Ribosomal RNA small subunit methyltransferase H</fullName>
        <ecNumber evidence="6">2.1.1.199</ecNumber>
    </recommendedName>
    <alternativeName>
        <fullName evidence="6">16S rRNA m(4)C1402 methyltransferase</fullName>
    </alternativeName>
    <alternativeName>
        <fullName evidence="6">rRNA (cytosine-N(4)-)-methyltransferase RsmH</fullName>
    </alternativeName>
</protein>
<keyword evidence="9" id="KW-1185">Reference proteome</keyword>
<comment type="catalytic activity">
    <reaction evidence="6">
        <text>cytidine(1402) in 16S rRNA + S-adenosyl-L-methionine = N(4)-methylcytidine(1402) in 16S rRNA + S-adenosyl-L-homocysteine + H(+)</text>
        <dbReference type="Rhea" id="RHEA:42928"/>
        <dbReference type="Rhea" id="RHEA-COMP:10286"/>
        <dbReference type="Rhea" id="RHEA-COMP:10287"/>
        <dbReference type="ChEBI" id="CHEBI:15378"/>
        <dbReference type="ChEBI" id="CHEBI:57856"/>
        <dbReference type="ChEBI" id="CHEBI:59789"/>
        <dbReference type="ChEBI" id="CHEBI:74506"/>
        <dbReference type="ChEBI" id="CHEBI:82748"/>
        <dbReference type="EC" id="2.1.1.199"/>
    </reaction>
</comment>
<evidence type="ECO:0000313" key="9">
    <source>
        <dbReference type="Proteomes" id="UP000315750"/>
    </source>
</evidence>
<dbReference type="EC" id="2.1.1.199" evidence="6"/>
<evidence type="ECO:0000256" key="2">
    <source>
        <dbReference type="ARBA" id="ARBA00022552"/>
    </source>
</evidence>
<sequence length="302" mass="32959">MSEESTIHVPVMPDEVVAQLALSPGAIVIDGTLGGGGHTQLFADLVGAEGRVIGLDRDPEAVERTAAKLAGLANVSCVHANYADAPEVIDELGIDAVDGILLDLGLSSDQLADDSRGFSFHADGPLDLRFDPTRGEPASRLISRLSAEHLADIIYQYGEERFSRRIARKVVETRRDHPIETAAELADLVRRVVPRSKNHRIDPATRTFQALRIAVNDELRNLELALERLPSMLAPGGRLAIISFHSLEDRMVKRAFRGHELLDVLTKKPLEASVAEQSVNPRSRSAKLRVAERPQTDPTGED</sequence>
<dbReference type="SUPFAM" id="SSF53335">
    <property type="entry name" value="S-adenosyl-L-methionine-dependent methyltransferases"/>
    <property type="match status" value="1"/>
</dbReference>
<dbReference type="GO" id="GO:0070475">
    <property type="term" value="P:rRNA base methylation"/>
    <property type="evidence" value="ECO:0007669"/>
    <property type="project" value="UniProtKB-UniRule"/>
</dbReference>
<dbReference type="SUPFAM" id="SSF81799">
    <property type="entry name" value="Putative methyltransferase TM0872, insert domain"/>
    <property type="match status" value="1"/>
</dbReference>
<comment type="subcellular location">
    <subcellularLocation>
        <location evidence="6">Cytoplasm</location>
    </subcellularLocation>
</comment>
<evidence type="ECO:0000313" key="8">
    <source>
        <dbReference type="EMBL" id="QDU57320.1"/>
    </source>
</evidence>
<gene>
    <name evidence="6 8" type="primary">rsmH</name>
    <name evidence="8" type="ORF">Pan181_35350</name>
</gene>
<dbReference type="PANTHER" id="PTHR11265">
    <property type="entry name" value="S-ADENOSYL-METHYLTRANSFERASE MRAW"/>
    <property type="match status" value="1"/>
</dbReference>
<feature type="region of interest" description="Disordered" evidence="7">
    <location>
        <begin position="272"/>
        <end position="302"/>
    </location>
</feature>
<dbReference type="PIRSF" id="PIRSF004486">
    <property type="entry name" value="MraW"/>
    <property type="match status" value="1"/>
</dbReference>
<dbReference type="OrthoDB" id="9806637at2"/>
<proteinExistence type="inferred from homology"/>
<keyword evidence="3 6" id="KW-0489">Methyltransferase</keyword>
<keyword evidence="2 6" id="KW-0698">rRNA processing</keyword>
<dbReference type="Gene3D" id="1.10.150.170">
    <property type="entry name" value="Putative methyltransferase TM0872, insert domain"/>
    <property type="match status" value="1"/>
</dbReference>
<dbReference type="HAMAP" id="MF_01007">
    <property type="entry name" value="16SrRNA_methyltr_H"/>
    <property type="match status" value="1"/>
</dbReference>
<feature type="binding site" evidence="6">
    <location>
        <position position="103"/>
    </location>
    <ligand>
        <name>S-adenosyl-L-methionine</name>
        <dbReference type="ChEBI" id="CHEBI:59789"/>
    </ligand>
</feature>
<feature type="binding site" evidence="6">
    <location>
        <position position="56"/>
    </location>
    <ligand>
        <name>S-adenosyl-L-methionine</name>
        <dbReference type="ChEBI" id="CHEBI:59789"/>
    </ligand>
</feature>
<dbReference type="InterPro" id="IPR029063">
    <property type="entry name" value="SAM-dependent_MTases_sf"/>
</dbReference>
<dbReference type="EMBL" id="CP036278">
    <property type="protein sequence ID" value="QDU57320.1"/>
    <property type="molecule type" value="Genomic_DNA"/>
</dbReference>
<evidence type="ECO:0000256" key="4">
    <source>
        <dbReference type="ARBA" id="ARBA00022679"/>
    </source>
</evidence>
<dbReference type="PANTHER" id="PTHR11265:SF0">
    <property type="entry name" value="12S RRNA N4-METHYLCYTIDINE METHYLTRANSFERASE"/>
    <property type="match status" value="1"/>
</dbReference>
<evidence type="ECO:0000256" key="3">
    <source>
        <dbReference type="ARBA" id="ARBA00022603"/>
    </source>
</evidence>
<keyword evidence="5 6" id="KW-0949">S-adenosyl-L-methionine</keyword>
<dbReference type="GO" id="GO:0071424">
    <property type="term" value="F:rRNA (cytosine-N4-)-methyltransferase activity"/>
    <property type="evidence" value="ECO:0007669"/>
    <property type="project" value="UniProtKB-UniRule"/>
</dbReference>
<dbReference type="Gene3D" id="3.40.50.150">
    <property type="entry name" value="Vaccinia Virus protein VP39"/>
    <property type="match status" value="1"/>
</dbReference>